<proteinExistence type="predicted"/>
<comment type="caution">
    <text evidence="2">The sequence shown here is derived from an EMBL/GenBank/DDBJ whole genome shotgun (WGS) entry which is preliminary data.</text>
</comment>
<reference evidence="2" key="1">
    <citation type="submission" date="2020-05" db="EMBL/GenBank/DDBJ databases">
        <title>Sulfur intermediates as new biogeochemical hubs in an aquatic model microbial ecosystem.</title>
        <authorList>
            <person name="Vigneron A."/>
        </authorList>
    </citation>
    <scope>NUCLEOTIDE SEQUENCE</scope>
    <source>
        <strain evidence="2">Bin.250</strain>
    </source>
</reference>
<dbReference type="EMBL" id="JABMOJ010000359">
    <property type="protein sequence ID" value="NQV65617.1"/>
    <property type="molecule type" value="Genomic_DNA"/>
</dbReference>
<dbReference type="AlphaFoldDB" id="A0A972VZN3"/>
<feature type="region of interest" description="Disordered" evidence="1">
    <location>
        <begin position="129"/>
        <end position="149"/>
    </location>
</feature>
<name>A0A972VZN3_9GAMM</name>
<evidence type="ECO:0000313" key="2">
    <source>
        <dbReference type="EMBL" id="NQV65617.1"/>
    </source>
</evidence>
<organism evidence="2 3">
    <name type="scientific">SAR86 cluster bacterium</name>
    <dbReference type="NCBI Taxonomy" id="2030880"/>
    <lineage>
        <taxon>Bacteria</taxon>
        <taxon>Pseudomonadati</taxon>
        <taxon>Pseudomonadota</taxon>
        <taxon>Gammaproteobacteria</taxon>
        <taxon>SAR86 cluster</taxon>
    </lineage>
</organism>
<accession>A0A972VZN3</accession>
<dbReference type="Proteomes" id="UP000754644">
    <property type="component" value="Unassembled WGS sequence"/>
</dbReference>
<sequence length="149" mass="16834">MSKTEDLYRVVFAGNLTGDYSLERTKTRFGKVFRLTPAKVERIFNGSDIILKSNVEEDKAMDFAVKLAEIGCETYIEVVPNETNQLEEKRTTTRRIRFRRGPRPGAIVPDRRLLISRRAEDIKALASKGNFPGITVGPGSLNDDETNEK</sequence>
<gene>
    <name evidence="2" type="ORF">HQ497_09650</name>
</gene>
<protein>
    <submittedName>
        <fullName evidence="2">Uncharacterized protein</fullName>
    </submittedName>
</protein>
<evidence type="ECO:0000313" key="3">
    <source>
        <dbReference type="Proteomes" id="UP000754644"/>
    </source>
</evidence>
<evidence type="ECO:0000256" key="1">
    <source>
        <dbReference type="SAM" id="MobiDB-lite"/>
    </source>
</evidence>